<dbReference type="RefSeq" id="YP_001333654.1">
    <property type="nucleotide sequence ID" value="NC_009643.1"/>
</dbReference>
<evidence type="ECO:0000313" key="1">
    <source>
        <dbReference type="EMBL" id="ABR67666.1"/>
    </source>
</evidence>
<evidence type="ECO:0000313" key="2">
    <source>
        <dbReference type="Proteomes" id="UP000001112"/>
    </source>
</evidence>
<dbReference type="EMBL" id="DQ123818">
    <property type="protein sequence ID" value="ABR67666.1"/>
    <property type="molecule type" value="Genomic_DNA"/>
</dbReference>
<organism evidence="1 2">
    <name type="scientific">Actinomyces phage Av-1</name>
    <dbReference type="NCBI Taxonomy" id="2880361"/>
    <lineage>
        <taxon>Viruses</taxon>
        <taxon>Duplodnaviria</taxon>
        <taxon>Heunggongvirae</taxon>
        <taxon>Uroviricota</taxon>
        <taxon>Caudoviricetes</taxon>
        <taxon>Dybvigvirus</taxon>
        <taxon>Dybvigvirus Av1</taxon>
    </lineage>
</organism>
<proteinExistence type="predicted"/>
<sequence length="84" mass="9733">MVYTRNSQACKSMKLRMVIGGWTDYYVNHSDDWAAFNVHGERVNVYDDKPDSDIITFQWGFNTLRITIGGIVKAMSLIDKWLEV</sequence>
<dbReference type="Proteomes" id="UP000001112">
    <property type="component" value="Segment"/>
</dbReference>
<accession>A6XAC7</accession>
<dbReference type="GeneID" id="5329875"/>
<protein>
    <submittedName>
        <fullName evidence="1">Uncharacterized protein</fullName>
    </submittedName>
</protein>
<dbReference type="KEGG" id="vg:5329875"/>
<keyword evidence="2" id="KW-1185">Reference proteome</keyword>
<reference evidence="1 2" key="1">
    <citation type="journal article" date="2006" name="Appl. Environ. Microbiol.">
        <title>Isolation and expression of the lysis genes of Actinomyces naeslundii phage Av-1.</title>
        <authorList>
            <person name="Delisle A.L."/>
            <person name="Barcak G.J."/>
            <person name="Guo M."/>
        </authorList>
    </citation>
    <scope>NUCLEOTIDE SEQUENCE</scope>
</reference>
<name>A6XAC7_9CAUD</name>